<keyword evidence="3" id="KW-1185">Reference proteome</keyword>
<organism evidence="2 3">
    <name type="scientific">Dryococelus australis</name>
    <dbReference type="NCBI Taxonomy" id="614101"/>
    <lineage>
        <taxon>Eukaryota</taxon>
        <taxon>Metazoa</taxon>
        <taxon>Ecdysozoa</taxon>
        <taxon>Arthropoda</taxon>
        <taxon>Hexapoda</taxon>
        <taxon>Insecta</taxon>
        <taxon>Pterygota</taxon>
        <taxon>Neoptera</taxon>
        <taxon>Polyneoptera</taxon>
        <taxon>Phasmatodea</taxon>
        <taxon>Verophasmatodea</taxon>
        <taxon>Anareolatae</taxon>
        <taxon>Phasmatidae</taxon>
        <taxon>Eurycanthinae</taxon>
        <taxon>Dryococelus</taxon>
    </lineage>
</organism>
<evidence type="ECO:0000256" key="1">
    <source>
        <dbReference type="SAM" id="MobiDB-lite"/>
    </source>
</evidence>
<dbReference type="EMBL" id="JARBHB010000004">
    <property type="protein sequence ID" value="KAJ8885497.1"/>
    <property type="molecule type" value="Genomic_DNA"/>
</dbReference>
<reference evidence="2 3" key="1">
    <citation type="submission" date="2023-02" db="EMBL/GenBank/DDBJ databases">
        <title>LHISI_Scaffold_Assembly.</title>
        <authorList>
            <person name="Stuart O.P."/>
            <person name="Cleave R."/>
            <person name="Magrath M.J.L."/>
            <person name="Mikheyev A.S."/>
        </authorList>
    </citation>
    <scope>NUCLEOTIDE SEQUENCE [LARGE SCALE GENOMIC DNA]</scope>
    <source>
        <strain evidence="2">Daus_M_001</strain>
        <tissue evidence="2">Leg muscle</tissue>
    </source>
</reference>
<accession>A0ABQ9HMD3</accession>
<proteinExistence type="predicted"/>
<feature type="region of interest" description="Disordered" evidence="1">
    <location>
        <begin position="47"/>
        <end position="68"/>
    </location>
</feature>
<evidence type="ECO:0000313" key="3">
    <source>
        <dbReference type="Proteomes" id="UP001159363"/>
    </source>
</evidence>
<dbReference type="Proteomes" id="UP001159363">
    <property type="component" value="Chromosome X"/>
</dbReference>
<gene>
    <name evidence="2" type="ORF">PR048_011695</name>
</gene>
<sequence length="79" mass="9211">MKYAKTITSPELTDLHENNIEEWFTVDCDDPVVQHYTDEDILEMVSNKNNKDENCSEDSDEDEPAQKLHRMNVFFTSAV</sequence>
<evidence type="ECO:0000313" key="2">
    <source>
        <dbReference type="EMBL" id="KAJ8885497.1"/>
    </source>
</evidence>
<name>A0ABQ9HMD3_9NEOP</name>
<protein>
    <submittedName>
        <fullName evidence="2">Uncharacterized protein</fullName>
    </submittedName>
</protein>
<comment type="caution">
    <text evidence="2">The sequence shown here is derived from an EMBL/GenBank/DDBJ whole genome shotgun (WGS) entry which is preliminary data.</text>
</comment>